<dbReference type="OrthoDB" id="40118at2759"/>
<reference evidence="15 16" key="1">
    <citation type="submission" date="2025-04" db="UniProtKB">
        <authorList>
            <consortium name="RefSeq"/>
        </authorList>
    </citation>
    <scope>IDENTIFICATION</scope>
    <source>
        <tissue evidence="15 16">Tentacle</tissue>
    </source>
</reference>
<gene>
    <name evidence="15 16" type="primary">LOC116286926</name>
</gene>
<keyword evidence="6" id="KW-0677">Repeat</keyword>
<evidence type="ECO:0000313" key="16">
    <source>
        <dbReference type="RefSeq" id="XP_031549382.1"/>
    </source>
</evidence>
<dbReference type="SMART" id="SM00369">
    <property type="entry name" value="LRR_TYP"/>
    <property type="match status" value="3"/>
</dbReference>
<dbReference type="PANTHER" id="PTHR24072">
    <property type="entry name" value="RHO FAMILY GTPASE"/>
    <property type="match status" value="1"/>
</dbReference>
<dbReference type="Pfam" id="PF13855">
    <property type="entry name" value="LRR_8"/>
    <property type="match status" value="1"/>
</dbReference>
<dbReference type="PROSITE" id="PS51420">
    <property type="entry name" value="RHO"/>
    <property type="match status" value="1"/>
</dbReference>
<dbReference type="GO" id="GO:0005525">
    <property type="term" value="F:GTP binding"/>
    <property type="evidence" value="ECO:0007669"/>
    <property type="project" value="UniProtKB-KW"/>
</dbReference>
<evidence type="ECO:0000256" key="11">
    <source>
        <dbReference type="ARBA" id="ARBA00047899"/>
    </source>
</evidence>
<accession>A0A6P8H9H0</accession>
<dbReference type="Gene3D" id="3.40.50.300">
    <property type="entry name" value="P-loop containing nucleotide triphosphate hydrolases"/>
    <property type="match status" value="2"/>
</dbReference>
<keyword evidence="5" id="KW-0808">Transferase</keyword>
<evidence type="ECO:0000256" key="6">
    <source>
        <dbReference type="ARBA" id="ARBA00022737"/>
    </source>
</evidence>
<protein>
    <recommendedName>
        <fullName evidence="2">non-specific serine/threonine protein kinase</fullName>
        <ecNumber evidence="2">2.7.11.1</ecNumber>
    </recommendedName>
</protein>
<dbReference type="PRINTS" id="PR00449">
    <property type="entry name" value="RASTRNSFRMNG"/>
</dbReference>
<keyword evidence="3" id="KW-0723">Serine/threonine-protein kinase</keyword>
<evidence type="ECO:0000256" key="10">
    <source>
        <dbReference type="ARBA" id="ARBA00023134"/>
    </source>
</evidence>
<dbReference type="SUPFAM" id="SSF48403">
    <property type="entry name" value="Ankyrin repeat"/>
    <property type="match status" value="1"/>
</dbReference>
<dbReference type="InterPro" id="IPR001806">
    <property type="entry name" value="Small_GTPase"/>
</dbReference>
<dbReference type="GeneID" id="116286926"/>
<evidence type="ECO:0000256" key="9">
    <source>
        <dbReference type="ARBA" id="ARBA00022840"/>
    </source>
</evidence>
<comment type="catalytic activity">
    <reaction evidence="12">
        <text>L-seryl-[protein] + ATP = O-phospho-L-seryl-[protein] + ADP + H(+)</text>
        <dbReference type="Rhea" id="RHEA:17989"/>
        <dbReference type="Rhea" id="RHEA-COMP:9863"/>
        <dbReference type="Rhea" id="RHEA-COMP:11604"/>
        <dbReference type="ChEBI" id="CHEBI:15378"/>
        <dbReference type="ChEBI" id="CHEBI:29999"/>
        <dbReference type="ChEBI" id="CHEBI:30616"/>
        <dbReference type="ChEBI" id="CHEBI:83421"/>
        <dbReference type="ChEBI" id="CHEBI:456216"/>
        <dbReference type="EC" id="2.7.11.1"/>
    </reaction>
</comment>
<evidence type="ECO:0000259" key="13">
    <source>
        <dbReference type="PROSITE" id="PS51424"/>
    </source>
</evidence>
<evidence type="ECO:0000256" key="8">
    <source>
        <dbReference type="ARBA" id="ARBA00022777"/>
    </source>
</evidence>
<dbReference type="Gene3D" id="1.25.40.20">
    <property type="entry name" value="Ankyrin repeat-containing domain"/>
    <property type="match status" value="1"/>
</dbReference>
<dbReference type="SMART" id="SM00364">
    <property type="entry name" value="LRR_BAC"/>
    <property type="match status" value="3"/>
</dbReference>
<dbReference type="Proteomes" id="UP000515163">
    <property type="component" value="Unplaced"/>
</dbReference>
<dbReference type="GO" id="GO:0009966">
    <property type="term" value="P:regulation of signal transduction"/>
    <property type="evidence" value="ECO:0007669"/>
    <property type="project" value="UniProtKB-ARBA"/>
</dbReference>
<dbReference type="InterPro" id="IPR003578">
    <property type="entry name" value="Small_GTPase_Rho"/>
</dbReference>
<dbReference type="InterPro" id="IPR032171">
    <property type="entry name" value="COR-A"/>
</dbReference>
<keyword evidence="4" id="KW-0433">Leucine-rich repeat</keyword>
<keyword evidence="7" id="KW-0547">Nucleotide-binding</keyword>
<dbReference type="GO" id="GO:0004674">
    <property type="term" value="F:protein serine/threonine kinase activity"/>
    <property type="evidence" value="ECO:0007669"/>
    <property type="project" value="UniProtKB-KW"/>
</dbReference>
<evidence type="ECO:0000313" key="15">
    <source>
        <dbReference type="RefSeq" id="XP_031549381.1"/>
    </source>
</evidence>
<evidence type="ECO:0000256" key="2">
    <source>
        <dbReference type="ARBA" id="ARBA00012513"/>
    </source>
</evidence>
<dbReference type="GO" id="GO:0005524">
    <property type="term" value="F:ATP binding"/>
    <property type="evidence" value="ECO:0007669"/>
    <property type="project" value="UniProtKB-KW"/>
</dbReference>
<dbReference type="InterPro" id="IPR003591">
    <property type="entry name" value="Leu-rich_rpt_typical-subtyp"/>
</dbReference>
<dbReference type="RefSeq" id="XP_031549382.1">
    <property type="nucleotide sequence ID" value="XM_031693522.1"/>
</dbReference>
<evidence type="ECO:0000256" key="7">
    <source>
        <dbReference type="ARBA" id="ARBA00022741"/>
    </source>
</evidence>
<dbReference type="InterPro" id="IPR036388">
    <property type="entry name" value="WH-like_DNA-bd_sf"/>
</dbReference>
<name>A0A6P8H9H0_ACTTE</name>
<dbReference type="Pfam" id="PF16095">
    <property type="entry name" value="COR-A"/>
    <property type="match status" value="1"/>
</dbReference>
<dbReference type="EC" id="2.7.11.1" evidence="2"/>
<dbReference type="PROSITE" id="PS51419">
    <property type="entry name" value="RAB"/>
    <property type="match status" value="1"/>
</dbReference>
<evidence type="ECO:0000256" key="5">
    <source>
        <dbReference type="ARBA" id="ARBA00022679"/>
    </source>
</evidence>
<dbReference type="GO" id="GO:0003924">
    <property type="term" value="F:GTPase activity"/>
    <property type="evidence" value="ECO:0007669"/>
    <property type="project" value="InterPro"/>
</dbReference>
<keyword evidence="9" id="KW-0067">ATP-binding</keyword>
<comment type="cofactor">
    <cofactor evidence="1">
        <name>Mg(2+)</name>
        <dbReference type="ChEBI" id="CHEBI:18420"/>
    </cofactor>
</comment>
<keyword evidence="14" id="KW-1185">Reference proteome</keyword>
<dbReference type="InterPro" id="IPR001611">
    <property type="entry name" value="Leu-rich_rpt"/>
</dbReference>
<evidence type="ECO:0000313" key="14">
    <source>
        <dbReference type="Proteomes" id="UP000515163"/>
    </source>
</evidence>
<dbReference type="Pfam" id="PF00071">
    <property type="entry name" value="Ras"/>
    <property type="match status" value="1"/>
</dbReference>
<dbReference type="SUPFAM" id="SSF52540">
    <property type="entry name" value="P-loop containing nucleoside triphosphate hydrolases"/>
    <property type="match status" value="2"/>
</dbReference>
<comment type="catalytic activity">
    <reaction evidence="11">
        <text>L-threonyl-[protein] + ATP = O-phospho-L-threonyl-[protein] + ADP + H(+)</text>
        <dbReference type="Rhea" id="RHEA:46608"/>
        <dbReference type="Rhea" id="RHEA-COMP:11060"/>
        <dbReference type="Rhea" id="RHEA-COMP:11605"/>
        <dbReference type="ChEBI" id="CHEBI:15378"/>
        <dbReference type="ChEBI" id="CHEBI:30013"/>
        <dbReference type="ChEBI" id="CHEBI:30616"/>
        <dbReference type="ChEBI" id="CHEBI:61977"/>
        <dbReference type="ChEBI" id="CHEBI:456216"/>
        <dbReference type="EC" id="2.7.11.1"/>
    </reaction>
</comment>
<evidence type="ECO:0000256" key="12">
    <source>
        <dbReference type="ARBA" id="ARBA00048679"/>
    </source>
</evidence>
<organism evidence="14 16">
    <name type="scientific">Actinia tenebrosa</name>
    <name type="common">Australian red waratah sea anemone</name>
    <dbReference type="NCBI Taxonomy" id="6105"/>
    <lineage>
        <taxon>Eukaryota</taxon>
        <taxon>Metazoa</taxon>
        <taxon>Cnidaria</taxon>
        <taxon>Anthozoa</taxon>
        <taxon>Hexacorallia</taxon>
        <taxon>Actiniaria</taxon>
        <taxon>Actiniidae</taxon>
        <taxon>Actinia</taxon>
    </lineage>
</organism>
<dbReference type="Gene3D" id="3.30.70.1390">
    <property type="entry name" value="ROC domain from the Parkinson's disease-associated leucine-rich repeat kinase 2"/>
    <property type="match status" value="1"/>
</dbReference>
<dbReference type="PROSITE" id="PS51424">
    <property type="entry name" value="ROC"/>
    <property type="match status" value="1"/>
</dbReference>
<dbReference type="InterPro" id="IPR032675">
    <property type="entry name" value="LRR_dom_sf"/>
</dbReference>
<evidence type="ECO:0000256" key="1">
    <source>
        <dbReference type="ARBA" id="ARBA00001946"/>
    </source>
</evidence>
<feature type="domain" description="Roc" evidence="13">
    <location>
        <begin position="542"/>
        <end position="733"/>
    </location>
</feature>
<dbReference type="InterPro" id="IPR036770">
    <property type="entry name" value="Ankyrin_rpt-contain_sf"/>
</dbReference>
<dbReference type="GO" id="GO:0007264">
    <property type="term" value="P:small GTPase-mediated signal transduction"/>
    <property type="evidence" value="ECO:0007669"/>
    <property type="project" value="InterPro"/>
</dbReference>
<dbReference type="InterPro" id="IPR020859">
    <property type="entry name" value="ROC"/>
</dbReference>
<proteinExistence type="predicted"/>
<keyword evidence="10" id="KW-0342">GTP-binding</keyword>
<dbReference type="SUPFAM" id="SSF52058">
    <property type="entry name" value="L domain-like"/>
    <property type="match status" value="1"/>
</dbReference>
<dbReference type="Pfam" id="PF08477">
    <property type="entry name" value="Roc"/>
    <property type="match status" value="1"/>
</dbReference>
<keyword evidence="8" id="KW-0418">Kinase</keyword>
<evidence type="ECO:0000256" key="4">
    <source>
        <dbReference type="ARBA" id="ARBA00022614"/>
    </source>
</evidence>
<dbReference type="PROSITE" id="PS51450">
    <property type="entry name" value="LRR"/>
    <property type="match status" value="3"/>
</dbReference>
<dbReference type="RefSeq" id="XP_031549381.1">
    <property type="nucleotide sequence ID" value="XM_031693521.1"/>
</dbReference>
<dbReference type="InterPro" id="IPR027417">
    <property type="entry name" value="P-loop_NTPase"/>
</dbReference>
<dbReference type="Gene3D" id="3.80.10.10">
    <property type="entry name" value="Ribonuclease Inhibitor"/>
    <property type="match status" value="1"/>
</dbReference>
<sequence>MKKVKCVIVGNEDVDKKELLIRISTDLSPKKPNETSAKSSIEKVLDSTASCINEEGKEIERFKVLHNEQNVQSDDDEEEEIPDHWKGEISVEGKSYELSVINSNSEDAFQQSRTSLYREADIFLVCFSVSNLFTNSLEAVVTKWVPEIREVCPVTPFILVGTQINWRELFDPTDPSQRPISPETGALYAEKVGAVRYMECSTDDSAAVRYIFNETVRFCFMDRMELSQLHPDYVRFGTTLLHQAVQVNHEPSVEALAYVMDINVKDKAGRSPLDLALRNSNTASARCLIKNGCVVGLSNEDWRKRCEFWIDNYERLNKVHKNINELAGKLLNLYASLQDPLQSNLIVIGQHGIEVSNFLMKSAPFISIQTIAIINCQGSCSLNFSHLNYSLRTLTITNCDIGGEIPNSIFSIMNLEALSLVDNSITSVPVGLSKLKSLRRLRLSRNKIKSLPDAISGLVKLRFLFCDNNLLERLPDQIGCLGDLEVLDISQNKLEKLSVSLGLLTKLKCLKYSDNRLIFPPAEVIKQGSDEVLEFLNTFLDEPVRNTQVKVTFVGGEGVGKSTLISVLRSKKSSVLTSTDKTYGIEISDFELHHALKMKVFDFCGDPAFLVPHSLFITENSLYQVCFDMSQYAISKAAGLTINQLGRLQLWLEIIHSRAPASHVIIVATNVGHPNLTDDLRNRVREDVEEMISRYREEHKKQFEGESVAQCALCDGTHLCDVSSSHFYIEENSSRSTYPSAKPEPCVPHIVGYYEVSCKEQYPKVLLGTKNISLQKYKCNLSMKMDILLSTGYLIPHKCLYIRDRILEILNSDQHLQEQPIFTLTGVREIALGCGMKDEFKLKAMLRYFHNQGEFLWFEDISELDDVVIVKPQWLADRLRSLYLPHEGSNFINDGILRTDYLEKIWPDLSKSETAPFLSLFRGLGLSFPCSDVEELFPNLLPHGYPDRECWPKQPLPGSYQITVEFFFSFLPPSFFSDLIIAANKRELICPDLAEPSYFRFNLVFATNLKACEGCMIHNKEAQLNPLQDSSSDQKHTVHLESLPQDRTIRATVRGPSPCCVMPEIRVAIKSVSDVFYQGIKFIETFVCPTCEITKFITSKKPQYILKMKDEENICDRGHSVGSKVDIVSGRIPLEVHLTVVKPKTAIGAAVENSRNVLDDWCCPKLFIVLPIGFKSPPFRDCIVMDHVTDGHAVHFLCECPGYWHLIAAPGYRVRNLNEFFEIFGPRICKLMKLIFMTGEDNSETHTYASLKDILLKIVIGDPSLKEIMIEDIRSILDHYCNIYPNLIQGCSSFLYEDVEYLVSGKDLSRAKLARLLEIFPEGRNFGPLVCTYSERHKEKMWLCRKHAQPVSRGNQGCH</sequence>
<evidence type="ECO:0000256" key="3">
    <source>
        <dbReference type="ARBA" id="ARBA00022527"/>
    </source>
</evidence>
<dbReference type="SMART" id="SM00174">
    <property type="entry name" value="RHO"/>
    <property type="match status" value="1"/>
</dbReference>
<dbReference type="Gene3D" id="1.10.10.10">
    <property type="entry name" value="Winged helix-like DNA-binding domain superfamily/Winged helix DNA-binding domain"/>
    <property type="match status" value="1"/>
</dbReference>
<dbReference type="KEGG" id="aten:116286926"/>